<comment type="caution">
    <text evidence="1">The sequence shown here is derived from an EMBL/GenBank/DDBJ whole genome shotgun (WGS) entry which is preliminary data.</text>
</comment>
<protein>
    <submittedName>
        <fullName evidence="1">Uncharacterized protein</fullName>
    </submittedName>
</protein>
<evidence type="ECO:0000313" key="1">
    <source>
        <dbReference type="EMBL" id="PMC24965.1"/>
    </source>
</evidence>
<dbReference type="EMBL" id="PNGJ01000002">
    <property type="protein sequence ID" value="PMC24965.1"/>
    <property type="molecule type" value="Genomic_DNA"/>
</dbReference>
<evidence type="ECO:0000313" key="2">
    <source>
        <dbReference type="Proteomes" id="UP000235564"/>
    </source>
</evidence>
<gene>
    <name evidence="1" type="ORF">CJ231_03415</name>
</gene>
<dbReference type="AlphaFoldDB" id="A0A2N6QSM8"/>
<sequence>MLPSPKVLPWAIFFWSYSPWGYQVIQPLVLLLKGICCATPLPFKDRVCIFFYKIFNLFLVGYQKTMYLCKVYNY</sequence>
<proteinExistence type="predicted"/>
<reference evidence="1 2" key="1">
    <citation type="submission" date="2017-09" db="EMBL/GenBank/DDBJ databases">
        <title>Bacterial strain isolated from the female urinary microbiota.</title>
        <authorList>
            <person name="Thomas-White K."/>
            <person name="Kumar N."/>
            <person name="Forster S."/>
            <person name="Putonti C."/>
            <person name="Lawley T."/>
            <person name="Wolfe A.J."/>
        </authorList>
    </citation>
    <scope>NUCLEOTIDE SEQUENCE [LARGE SCALE GENOMIC DNA]</scope>
    <source>
        <strain evidence="1 2">UMB0536</strain>
    </source>
</reference>
<organism evidence="1 2">
    <name type="scientific">Hoylesella buccalis</name>
    <dbReference type="NCBI Taxonomy" id="28127"/>
    <lineage>
        <taxon>Bacteria</taxon>
        <taxon>Pseudomonadati</taxon>
        <taxon>Bacteroidota</taxon>
        <taxon>Bacteroidia</taxon>
        <taxon>Bacteroidales</taxon>
        <taxon>Prevotellaceae</taxon>
        <taxon>Hoylesella</taxon>
    </lineage>
</organism>
<name>A0A2N6QSM8_9BACT</name>
<accession>A0A2N6QSM8</accession>
<dbReference type="Proteomes" id="UP000235564">
    <property type="component" value="Unassembled WGS sequence"/>
</dbReference>